<sequence>MAKPSASVTLYGDRAEQFRSIKDDLEDVLGHEPPNAQVVGLMMADFDPDAPLSADPAGSR</sequence>
<reference evidence="1" key="1">
    <citation type="submission" date="2020-11" db="EMBL/GenBank/DDBJ databases">
        <title>Carbohydrate-dependent, anaerobic sulfur respiration: A novel catabolism in halophilic archaea.</title>
        <authorList>
            <person name="Sorokin D.Y."/>
            <person name="Messina E."/>
            <person name="Smedile F."/>
            <person name="La Cono V."/>
            <person name="Hallsworth J.E."/>
            <person name="Yakimov M.M."/>
        </authorList>
    </citation>
    <scope>NUCLEOTIDE SEQUENCE</scope>
    <source>
        <strain evidence="1">HSR12-1</strain>
    </source>
</reference>
<dbReference type="RefSeq" id="WP_229112933.1">
    <property type="nucleotide sequence ID" value="NZ_CP064787.1"/>
</dbReference>
<organism evidence="1 2">
    <name type="scientific">Halapricum desulfuricans</name>
    <dbReference type="NCBI Taxonomy" id="2841257"/>
    <lineage>
        <taxon>Archaea</taxon>
        <taxon>Methanobacteriati</taxon>
        <taxon>Methanobacteriota</taxon>
        <taxon>Stenosarchaea group</taxon>
        <taxon>Halobacteria</taxon>
        <taxon>Halobacteriales</taxon>
        <taxon>Haloarculaceae</taxon>
        <taxon>Halapricum</taxon>
    </lineage>
</organism>
<dbReference type="AlphaFoldDB" id="A0A897N5F1"/>
<protein>
    <submittedName>
        <fullName evidence="1">Uncharacterized protein</fullName>
    </submittedName>
</protein>
<accession>A0A897N5F1</accession>
<name>A0A897N5F1_9EURY</name>
<dbReference type="EMBL" id="CP064787">
    <property type="protein sequence ID" value="QSG06463.1"/>
    <property type="molecule type" value="Genomic_DNA"/>
</dbReference>
<evidence type="ECO:0000313" key="1">
    <source>
        <dbReference type="EMBL" id="QSG06463.1"/>
    </source>
</evidence>
<gene>
    <name evidence="1" type="ORF">HSR121_2132</name>
</gene>
<evidence type="ECO:0000313" key="2">
    <source>
        <dbReference type="Proteomes" id="UP000663525"/>
    </source>
</evidence>
<proteinExistence type="predicted"/>
<dbReference type="GeneID" id="68855700"/>
<dbReference type="Proteomes" id="UP000663525">
    <property type="component" value="Chromosome"/>
</dbReference>